<sequence length="152" mass="16561">MWHESEPGACLLTPLRRHGLTAPAEEEIDSLWRPAPSLSSLSVSPSPLCLSSALPPPPLIPRVSDEVDVGVRQSAPNVSFVFATRRARGNLHPPDPPGLPASLLLCLHCWKKAESPDGKCLLRALFSAYTRHHHASSRALRMRVVVSQINLS</sequence>
<reference evidence="1" key="1">
    <citation type="submission" date="2020-03" db="EMBL/GenBank/DDBJ databases">
        <authorList>
            <person name="Weist P."/>
        </authorList>
    </citation>
    <scope>NUCLEOTIDE SEQUENCE</scope>
</reference>
<protein>
    <submittedName>
        <fullName evidence="1">Uncharacterized protein</fullName>
    </submittedName>
</protein>
<evidence type="ECO:0000313" key="2">
    <source>
        <dbReference type="Proteomes" id="UP001153269"/>
    </source>
</evidence>
<keyword evidence="2" id="KW-1185">Reference proteome</keyword>
<name>A0A9N7YNP3_PLEPL</name>
<organism evidence="1 2">
    <name type="scientific">Pleuronectes platessa</name>
    <name type="common">European plaice</name>
    <dbReference type="NCBI Taxonomy" id="8262"/>
    <lineage>
        <taxon>Eukaryota</taxon>
        <taxon>Metazoa</taxon>
        <taxon>Chordata</taxon>
        <taxon>Craniata</taxon>
        <taxon>Vertebrata</taxon>
        <taxon>Euteleostomi</taxon>
        <taxon>Actinopterygii</taxon>
        <taxon>Neopterygii</taxon>
        <taxon>Teleostei</taxon>
        <taxon>Neoteleostei</taxon>
        <taxon>Acanthomorphata</taxon>
        <taxon>Carangaria</taxon>
        <taxon>Pleuronectiformes</taxon>
        <taxon>Pleuronectoidei</taxon>
        <taxon>Pleuronectidae</taxon>
        <taxon>Pleuronectes</taxon>
    </lineage>
</organism>
<proteinExistence type="predicted"/>
<evidence type="ECO:0000313" key="1">
    <source>
        <dbReference type="EMBL" id="CAB1430894.1"/>
    </source>
</evidence>
<dbReference type="EMBL" id="CADEAL010001280">
    <property type="protein sequence ID" value="CAB1430894.1"/>
    <property type="molecule type" value="Genomic_DNA"/>
</dbReference>
<comment type="caution">
    <text evidence="1">The sequence shown here is derived from an EMBL/GenBank/DDBJ whole genome shotgun (WGS) entry which is preliminary data.</text>
</comment>
<dbReference type="Proteomes" id="UP001153269">
    <property type="component" value="Unassembled WGS sequence"/>
</dbReference>
<dbReference type="AlphaFoldDB" id="A0A9N7YNP3"/>
<gene>
    <name evidence="1" type="ORF">PLEPLA_LOCUS18890</name>
</gene>
<accession>A0A9N7YNP3</accession>